<accession>A0A508TEM9</accession>
<feature type="domain" description="Zinc finger CGNR" evidence="1">
    <location>
        <begin position="160"/>
        <end position="194"/>
    </location>
</feature>
<evidence type="ECO:0000313" key="2">
    <source>
        <dbReference type="EMBL" id="VIO72810.1"/>
    </source>
</evidence>
<evidence type="ECO:0000313" key="3">
    <source>
        <dbReference type="Proteomes" id="UP000328092"/>
    </source>
</evidence>
<sequence length="204" mass="22305">MTTFAANAIGLDFLNALGELPGAASRTISDGETFLQWLEDTALVPAEVVESVRKTAERDALETVAADAKALGKWFRTFVEDFKGAPLPPQAIERLGPLNRILERDVQVTHIDVSDGPNGGIAGSGLKWSTARIWRSPDMLLLPVADAMAELVCEEDFSNVRSCEGPECGLLFLDRTRGRVRRWCSMAVCGNRAKRVMRRSSGSR</sequence>
<dbReference type="InterPro" id="IPR021005">
    <property type="entry name" value="Znf_CGNR"/>
</dbReference>
<protein>
    <recommendedName>
        <fullName evidence="1">Zinc finger CGNR domain-containing protein</fullName>
    </recommendedName>
</protein>
<dbReference type="InterPro" id="IPR023286">
    <property type="entry name" value="ABATE_dom_sf"/>
</dbReference>
<keyword evidence="3" id="KW-1185">Reference proteome</keyword>
<dbReference type="Gene3D" id="1.10.3300.10">
    <property type="entry name" value="Jann2411-like domain"/>
    <property type="match status" value="1"/>
</dbReference>
<dbReference type="EMBL" id="CAADFC020000016">
    <property type="protein sequence ID" value="VIO72810.1"/>
    <property type="molecule type" value="Genomic_DNA"/>
</dbReference>
<comment type="caution">
    <text evidence="2">The sequence shown here is derived from an EMBL/GenBank/DDBJ whole genome shotgun (WGS) entry which is preliminary data.</text>
</comment>
<dbReference type="SUPFAM" id="SSF160904">
    <property type="entry name" value="Jann2411-like"/>
    <property type="match status" value="1"/>
</dbReference>
<name>A0A508TEM9_9BRAD</name>
<organism evidence="2 3">
    <name type="scientific">Bradyrhizobium ivorense</name>
    <dbReference type="NCBI Taxonomy" id="2511166"/>
    <lineage>
        <taxon>Bacteria</taxon>
        <taxon>Pseudomonadati</taxon>
        <taxon>Pseudomonadota</taxon>
        <taxon>Alphaproteobacteria</taxon>
        <taxon>Hyphomicrobiales</taxon>
        <taxon>Nitrobacteraceae</taxon>
        <taxon>Bradyrhizobium</taxon>
    </lineage>
</organism>
<evidence type="ECO:0000259" key="1">
    <source>
        <dbReference type="Pfam" id="PF11706"/>
    </source>
</evidence>
<proteinExistence type="predicted"/>
<dbReference type="InterPro" id="IPR010852">
    <property type="entry name" value="ABATE"/>
</dbReference>
<dbReference type="Pfam" id="PF07336">
    <property type="entry name" value="ABATE"/>
    <property type="match status" value="1"/>
</dbReference>
<dbReference type="Pfam" id="PF11706">
    <property type="entry name" value="zf-CGNR"/>
    <property type="match status" value="1"/>
</dbReference>
<dbReference type="PANTHER" id="PTHR35525">
    <property type="entry name" value="BLL6575 PROTEIN"/>
    <property type="match status" value="1"/>
</dbReference>
<reference evidence="2" key="1">
    <citation type="submission" date="2019-02" db="EMBL/GenBank/DDBJ databases">
        <authorList>
            <person name="Pothier F.J."/>
        </authorList>
    </citation>
    <scope>NUCLEOTIDE SEQUENCE</scope>
    <source>
        <strain evidence="2">CI-1B</strain>
    </source>
</reference>
<dbReference type="AlphaFoldDB" id="A0A508TEM9"/>
<dbReference type="Proteomes" id="UP000328092">
    <property type="component" value="Unassembled WGS sequence"/>
</dbReference>
<gene>
    <name evidence="2" type="ORF">CI1B_44580</name>
</gene>
<dbReference type="OrthoDB" id="9808437at2"/>
<dbReference type="PANTHER" id="PTHR35525:SF3">
    <property type="entry name" value="BLL6575 PROTEIN"/>
    <property type="match status" value="1"/>
</dbReference>